<feature type="non-terminal residue" evidence="1">
    <location>
        <position position="1"/>
    </location>
</feature>
<proteinExistence type="predicted"/>
<reference evidence="1 2" key="2">
    <citation type="journal article" date="2013" name="Plant Cell Physiol.">
        <title>Rice Annotation Project Database (RAP-DB): an integrative and interactive database for rice genomics.</title>
        <authorList>
            <person name="Sakai H."/>
            <person name="Lee S.S."/>
            <person name="Tanaka T."/>
            <person name="Numa H."/>
            <person name="Kim J."/>
            <person name="Kawahara Y."/>
            <person name="Wakimoto H."/>
            <person name="Yang C.C."/>
            <person name="Iwamoto M."/>
            <person name="Abe T."/>
            <person name="Yamada Y."/>
            <person name="Muto A."/>
            <person name="Inokuchi H."/>
            <person name="Ikemura T."/>
            <person name="Matsumoto T."/>
            <person name="Sasaki T."/>
            <person name="Itoh T."/>
        </authorList>
    </citation>
    <scope>NUCLEOTIDE SEQUENCE [LARGE SCALE GENOMIC DNA]</scope>
    <source>
        <strain evidence="2">cv. Nipponbare</strain>
    </source>
</reference>
<dbReference type="ExpressionAtlas" id="A0A0P0VV90">
    <property type="expression patterns" value="baseline and differential"/>
</dbReference>
<reference evidence="2" key="1">
    <citation type="journal article" date="2005" name="Nature">
        <title>The map-based sequence of the rice genome.</title>
        <authorList>
            <consortium name="International rice genome sequencing project (IRGSP)"/>
            <person name="Matsumoto T."/>
            <person name="Wu J."/>
            <person name="Kanamori H."/>
            <person name="Katayose Y."/>
            <person name="Fujisawa M."/>
            <person name="Namiki N."/>
            <person name="Mizuno H."/>
            <person name="Yamamoto K."/>
            <person name="Antonio B.A."/>
            <person name="Baba T."/>
            <person name="Sakata K."/>
            <person name="Nagamura Y."/>
            <person name="Aoki H."/>
            <person name="Arikawa K."/>
            <person name="Arita K."/>
            <person name="Bito T."/>
            <person name="Chiden Y."/>
            <person name="Fujitsuka N."/>
            <person name="Fukunaka R."/>
            <person name="Hamada M."/>
            <person name="Harada C."/>
            <person name="Hayashi A."/>
            <person name="Hijishita S."/>
            <person name="Honda M."/>
            <person name="Hosokawa S."/>
            <person name="Ichikawa Y."/>
            <person name="Idonuma A."/>
            <person name="Iijima M."/>
            <person name="Ikeda M."/>
            <person name="Ikeno M."/>
            <person name="Ito K."/>
            <person name="Ito S."/>
            <person name="Ito T."/>
            <person name="Ito Y."/>
            <person name="Ito Y."/>
            <person name="Iwabuchi A."/>
            <person name="Kamiya K."/>
            <person name="Karasawa W."/>
            <person name="Kurita K."/>
            <person name="Katagiri S."/>
            <person name="Kikuta A."/>
            <person name="Kobayashi H."/>
            <person name="Kobayashi N."/>
            <person name="Machita K."/>
            <person name="Maehara T."/>
            <person name="Masukawa M."/>
            <person name="Mizubayashi T."/>
            <person name="Mukai Y."/>
            <person name="Nagasaki H."/>
            <person name="Nagata Y."/>
            <person name="Naito S."/>
            <person name="Nakashima M."/>
            <person name="Nakama Y."/>
            <person name="Nakamichi Y."/>
            <person name="Nakamura M."/>
            <person name="Meguro A."/>
            <person name="Negishi M."/>
            <person name="Ohta I."/>
            <person name="Ohta T."/>
            <person name="Okamoto M."/>
            <person name="Ono N."/>
            <person name="Saji S."/>
            <person name="Sakaguchi M."/>
            <person name="Sakai K."/>
            <person name="Shibata M."/>
            <person name="Shimokawa T."/>
            <person name="Song J."/>
            <person name="Takazaki Y."/>
            <person name="Terasawa K."/>
            <person name="Tsugane M."/>
            <person name="Tsuji K."/>
            <person name="Ueda S."/>
            <person name="Waki K."/>
            <person name="Yamagata H."/>
            <person name="Yamamoto M."/>
            <person name="Yamamoto S."/>
            <person name="Yamane H."/>
            <person name="Yoshiki S."/>
            <person name="Yoshihara R."/>
            <person name="Yukawa K."/>
            <person name="Zhong H."/>
            <person name="Yano M."/>
            <person name="Yuan Q."/>
            <person name="Ouyang S."/>
            <person name="Liu J."/>
            <person name="Jones K.M."/>
            <person name="Gansberger K."/>
            <person name="Moffat K."/>
            <person name="Hill J."/>
            <person name="Bera J."/>
            <person name="Fadrosh D."/>
            <person name="Jin S."/>
            <person name="Johri S."/>
            <person name="Kim M."/>
            <person name="Overton L."/>
            <person name="Reardon M."/>
            <person name="Tsitrin T."/>
            <person name="Vuong H."/>
            <person name="Weaver B."/>
            <person name="Ciecko A."/>
            <person name="Tallon L."/>
            <person name="Jackson J."/>
            <person name="Pai G."/>
            <person name="Aken S.V."/>
            <person name="Utterback T."/>
            <person name="Reidmuller S."/>
            <person name="Feldblyum T."/>
            <person name="Hsiao J."/>
            <person name="Zismann V."/>
            <person name="Iobst S."/>
            <person name="de Vazeille A.R."/>
            <person name="Buell C.R."/>
            <person name="Ying K."/>
            <person name="Li Y."/>
            <person name="Lu T."/>
            <person name="Huang Y."/>
            <person name="Zhao Q."/>
            <person name="Feng Q."/>
            <person name="Zhang L."/>
            <person name="Zhu J."/>
            <person name="Weng Q."/>
            <person name="Mu J."/>
            <person name="Lu Y."/>
            <person name="Fan D."/>
            <person name="Liu Y."/>
            <person name="Guan J."/>
            <person name="Zhang Y."/>
            <person name="Yu S."/>
            <person name="Liu X."/>
            <person name="Zhang Y."/>
            <person name="Hong G."/>
            <person name="Han B."/>
            <person name="Choisne N."/>
            <person name="Demange N."/>
            <person name="Orjeda G."/>
            <person name="Samain S."/>
            <person name="Cattolico L."/>
            <person name="Pelletier E."/>
            <person name="Couloux A."/>
            <person name="Segurens B."/>
            <person name="Wincker P."/>
            <person name="D'Hont A."/>
            <person name="Scarpelli C."/>
            <person name="Weissenbach J."/>
            <person name="Salanoubat M."/>
            <person name="Quetier F."/>
            <person name="Yu Y."/>
            <person name="Kim H.R."/>
            <person name="Rambo T."/>
            <person name="Currie J."/>
            <person name="Collura K."/>
            <person name="Luo M."/>
            <person name="Yang T."/>
            <person name="Ammiraju J.S.S."/>
            <person name="Engler F."/>
            <person name="Soderlund C."/>
            <person name="Wing R.A."/>
            <person name="Palmer L.E."/>
            <person name="de la Bastide M."/>
            <person name="Spiegel L."/>
            <person name="Nascimento L."/>
            <person name="Zutavern T."/>
            <person name="O'Shaughnessy A."/>
            <person name="Dike S."/>
            <person name="Dedhia N."/>
            <person name="Preston R."/>
            <person name="Balija V."/>
            <person name="McCombie W.R."/>
            <person name="Chow T."/>
            <person name="Chen H."/>
            <person name="Chung M."/>
            <person name="Chen C."/>
            <person name="Shaw J."/>
            <person name="Wu H."/>
            <person name="Hsiao K."/>
            <person name="Chao Y."/>
            <person name="Chu M."/>
            <person name="Cheng C."/>
            <person name="Hour A."/>
            <person name="Lee P."/>
            <person name="Lin S."/>
            <person name="Lin Y."/>
            <person name="Liou J."/>
            <person name="Liu S."/>
            <person name="Hsing Y."/>
            <person name="Raghuvanshi S."/>
            <person name="Mohanty A."/>
            <person name="Bharti A.K."/>
            <person name="Gaur A."/>
            <person name="Gupta V."/>
            <person name="Kumar D."/>
            <person name="Ravi V."/>
            <person name="Vij S."/>
            <person name="Kapur A."/>
            <person name="Khurana P."/>
            <person name="Khurana P."/>
            <person name="Khurana J.P."/>
            <person name="Tyagi A.K."/>
            <person name="Gaikwad K."/>
            <person name="Singh A."/>
            <person name="Dalal V."/>
            <person name="Srivastava S."/>
            <person name="Dixit A."/>
            <person name="Pal A.K."/>
            <person name="Ghazi I.A."/>
            <person name="Yadav M."/>
            <person name="Pandit A."/>
            <person name="Bhargava A."/>
            <person name="Sureshbabu K."/>
            <person name="Batra K."/>
            <person name="Sharma T.R."/>
            <person name="Mohapatra T."/>
            <person name="Singh N.K."/>
            <person name="Messing J."/>
            <person name="Nelson A.B."/>
            <person name="Fuks G."/>
            <person name="Kavchok S."/>
            <person name="Keizer G."/>
            <person name="Linton E."/>
            <person name="Llaca V."/>
            <person name="Song R."/>
            <person name="Tanyolac B."/>
            <person name="Young S."/>
            <person name="Ho-Il K."/>
            <person name="Hahn J.H."/>
            <person name="Sangsakoo G."/>
            <person name="Vanavichit A."/>
            <person name="de Mattos Luiz.A.T."/>
            <person name="Zimmer P.D."/>
            <person name="Malone G."/>
            <person name="Dellagostin O."/>
            <person name="de Oliveira A.C."/>
            <person name="Bevan M."/>
            <person name="Bancroft I."/>
            <person name="Minx P."/>
            <person name="Cordum H."/>
            <person name="Wilson R."/>
            <person name="Cheng Z."/>
            <person name="Jin W."/>
            <person name="Jiang J."/>
            <person name="Leong S.A."/>
            <person name="Iwama H."/>
            <person name="Gojobori T."/>
            <person name="Itoh T."/>
            <person name="Niimura Y."/>
            <person name="Fujii Y."/>
            <person name="Habara T."/>
            <person name="Sakai H."/>
            <person name="Sato Y."/>
            <person name="Wilson G."/>
            <person name="Kumar K."/>
            <person name="McCouch S."/>
            <person name="Juretic N."/>
            <person name="Hoen D."/>
            <person name="Wright S."/>
            <person name="Bruskiewich R."/>
            <person name="Bureau T."/>
            <person name="Miyao A."/>
            <person name="Hirochika H."/>
            <person name="Nishikawa T."/>
            <person name="Kadowaki K."/>
            <person name="Sugiura M."/>
            <person name="Burr B."/>
            <person name="Sasaki T."/>
        </authorList>
    </citation>
    <scope>NUCLEOTIDE SEQUENCE [LARGE SCALE GENOMIC DNA]</scope>
    <source>
        <strain evidence="2">cv. Nipponbare</strain>
    </source>
</reference>
<dbReference type="EMBL" id="AP014959">
    <property type="protein sequence ID" value="BAS83078.1"/>
    <property type="molecule type" value="Genomic_DNA"/>
</dbReference>
<dbReference type="Proteomes" id="UP000059680">
    <property type="component" value="Chromosome 3"/>
</dbReference>
<protein>
    <submittedName>
        <fullName evidence="1">Os03g0227800 protein</fullName>
    </submittedName>
</protein>
<evidence type="ECO:0000313" key="1">
    <source>
        <dbReference type="EMBL" id="BAS83078.1"/>
    </source>
</evidence>
<gene>
    <name evidence="1" type="ordered locus">Os03g0227800</name>
    <name evidence="1" type="ORF">OSNPB_030227800</name>
</gene>
<reference evidence="1 2" key="3">
    <citation type="journal article" date="2013" name="Rice">
        <title>Improvement of the Oryza sativa Nipponbare reference genome using next generation sequence and optical map data.</title>
        <authorList>
            <person name="Kawahara Y."/>
            <person name="de la Bastide M."/>
            <person name="Hamilton J.P."/>
            <person name="Kanamori H."/>
            <person name="McCombie W.R."/>
            <person name="Ouyang S."/>
            <person name="Schwartz D.C."/>
            <person name="Tanaka T."/>
            <person name="Wu J."/>
            <person name="Zhou S."/>
            <person name="Childs K.L."/>
            <person name="Davidson R.M."/>
            <person name="Lin H."/>
            <person name="Quesada-Ocampo L."/>
            <person name="Vaillancourt B."/>
            <person name="Sakai H."/>
            <person name="Lee S.S."/>
            <person name="Kim J."/>
            <person name="Numa H."/>
            <person name="Itoh T."/>
            <person name="Buell C.R."/>
            <person name="Matsumoto T."/>
        </authorList>
    </citation>
    <scope>NUCLEOTIDE SEQUENCE [LARGE SCALE GENOMIC DNA]</scope>
    <source>
        <strain evidence="2">cv. Nipponbare</strain>
    </source>
</reference>
<sequence>PLRGPVGACSVRAGVDEAAGRGRRLVVAWILSIGASRDDVSLY</sequence>
<dbReference type="Gramene" id="Os03t0227800-01">
    <property type="protein sequence ID" value="Os03t0227800-01"/>
    <property type="gene ID" value="Os03g0227800"/>
</dbReference>
<keyword evidence="2" id="KW-1185">Reference proteome</keyword>
<dbReference type="AlphaFoldDB" id="A0A0P0VV90"/>
<name>A0A0P0VV90_ORYSJ</name>
<accession>A0A0P0VV90</accession>
<organism evidence="1 2">
    <name type="scientific">Oryza sativa subsp. japonica</name>
    <name type="common">Rice</name>
    <dbReference type="NCBI Taxonomy" id="39947"/>
    <lineage>
        <taxon>Eukaryota</taxon>
        <taxon>Viridiplantae</taxon>
        <taxon>Streptophyta</taxon>
        <taxon>Embryophyta</taxon>
        <taxon>Tracheophyta</taxon>
        <taxon>Spermatophyta</taxon>
        <taxon>Magnoliopsida</taxon>
        <taxon>Liliopsida</taxon>
        <taxon>Poales</taxon>
        <taxon>Poaceae</taxon>
        <taxon>BOP clade</taxon>
        <taxon>Oryzoideae</taxon>
        <taxon>Oryzeae</taxon>
        <taxon>Oryzinae</taxon>
        <taxon>Oryza</taxon>
        <taxon>Oryza sativa</taxon>
    </lineage>
</organism>
<evidence type="ECO:0000313" key="2">
    <source>
        <dbReference type="Proteomes" id="UP000059680"/>
    </source>
</evidence>